<feature type="transmembrane region" description="Helical" evidence="10">
    <location>
        <begin position="44"/>
        <end position="64"/>
    </location>
</feature>
<evidence type="ECO:0000256" key="3">
    <source>
        <dbReference type="ARBA" id="ARBA00022606"/>
    </source>
</evidence>
<dbReference type="PANTHER" id="PTHR21137:SF35">
    <property type="entry name" value="ODORANT RECEPTOR 19A-RELATED"/>
    <property type="match status" value="1"/>
</dbReference>
<dbReference type="GO" id="GO:0007165">
    <property type="term" value="P:signal transduction"/>
    <property type="evidence" value="ECO:0007669"/>
    <property type="project" value="UniProtKB-KW"/>
</dbReference>
<evidence type="ECO:0000313" key="11">
    <source>
        <dbReference type="EMBL" id="KAF7989502.1"/>
    </source>
</evidence>
<keyword evidence="12" id="KW-1185">Reference proteome</keyword>
<dbReference type="GO" id="GO:0005886">
    <property type="term" value="C:plasma membrane"/>
    <property type="evidence" value="ECO:0007669"/>
    <property type="project" value="UniProtKB-SubCell"/>
</dbReference>
<comment type="subcellular location">
    <subcellularLocation>
        <location evidence="1">Cell membrane</location>
        <topology evidence="1">Multi-pass membrane protein</topology>
    </subcellularLocation>
</comment>
<keyword evidence="9" id="KW-0807">Transducer</keyword>
<feature type="transmembrane region" description="Helical" evidence="10">
    <location>
        <begin position="203"/>
        <end position="224"/>
    </location>
</feature>
<evidence type="ECO:0000256" key="10">
    <source>
        <dbReference type="SAM" id="Phobius"/>
    </source>
</evidence>
<organism evidence="11 12">
    <name type="scientific">Aphidius gifuensis</name>
    <name type="common">Parasitoid wasp</name>
    <dbReference type="NCBI Taxonomy" id="684658"/>
    <lineage>
        <taxon>Eukaryota</taxon>
        <taxon>Metazoa</taxon>
        <taxon>Ecdysozoa</taxon>
        <taxon>Arthropoda</taxon>
        <taxon>Hexapoda</taxon>
        <taxon>Insecta</taxon>
        <taxon>Pterygota</taxon>
        <taxon>Neoptera</taxon>
        <taxon>Endopterygota</taxon>
        <taxon>Hymenoptera</taxon>
        <taxon>Apocrita</taxon>
        <taxon>Ichneumonoidea</taxon>
        <taxon>Braconidae</taxon>
        <taxon>Aphidiinae</taxon>
        <taxon>Aphidius</taxon>
    </lineage>
</organism>
<evidence type="ECO:0000256" key="1">
    <source>
        <dbReference type="ARBA" id="ARBA00004651"/>
    </source>
</evidence>
<comment type="caution">
    <text evidence="11">The sequence shown here is derived from an EMBL/GenBank/DDBJ whole genome shotgun (WGS) entry which is preliminary data.</text>
</comment>
<feature type="transmembrane region" description="Helical" evidence="10">
    <location>
        <begin position="172"/>
        <end position="197"/>
    </location>
</feature>
<evidence type="ECO:0000256" key="7">
    <source>
        <dbReference type="ARBA" id="ARBA00023136"/>
    </source>
</evidence>
<evidence type="ECO:0000256" key="2">
    <source>
        <dbReference type="ARBA" id="ARBA00022475"/>
    </source>
</evidence>
<accession>A0A834XMB4</accession>
<dbReference type="InterPro" id="IPR004117">
    <property type="entry name" value="7tm6_olfct_rcpt"/>
</dbReference>
<name>A0A834XMB4_APHGI</name>
<dbReference type="PANTHER" id="PTHR21137">
    <property type="entry name" value="ODORANT RECEPTOR"/>
    <property type="match status" value="1"/>
</dbReference>
<evidence type="ECO:0008006" key="13">
    <source>
        <dbReference type="Google" id="ProtNLM"/>
    </source>
</evidence>
<evidence type="ECO:0000256" key="9">
    <source>
        <dbReference type="ARBA" id="ARBA00023224"/>
    </source>
</evidence>
<protein>
    <recommendedName>
        <fullName evidence="13">Odorant receptor</fullName>
    </recommendedName>
</protein>
<reference evidence="11 12" key="1">
    <citation type="submission" date="2020-08" db="EMBL/GenBank/DDBJ databases">
        <title>Aphidius gifuensis genome sequencing and assembly.</title>
        <authorList>
            <person name="Du Z."/>
        </authorList>
    </citation>
    <scope>NUCLEOTIDE SEQUENCE [LARGE SCALE GENOMIC DNA]</scope>
    <source>
        <strain evidence="11">YNYX2018</strain>
        <tissue evidence="11">Adults</tissue>
    </source>
</reference>
<keyword evidence="4 10" id="KW-0812">Transmembrane</keyword>
<keyword evidence="7 10" id="KW-0472">Membrane</keyword>
<dbReference type="GO" id="GO:0005549">
    <property type="term" value="F:odorant binding"/>
    <property type="evidence" value="ECO:0007669"/>
    <property type="project" value="InterPro"/>
</dbReference>
<dbReference type="EMBL" id="JACMRX010000005">
    <property type="protein sequence ID" value="KAF7989502.1"/>
    <property type="molecule type" value="Genomic_DNA"/>
</dbReference>
<dbReference type="AlphaFoldDB" id="A0A834XMB4"/>
<dbReference type="Pfam" id="PF02949">
    <property type="entry name" value="7tm_6"/>
    <property type="match status" value="1"/>
</dbReference>
<feature type="transmembrane region" description="Helical" evidence="10">
    <location>
        <begin position="98"/>
        <end position="117"/>
    </location>
</feature>
<evidence type="ECO:0000256" key="6">
    <source>
        <dbReference type="ARBA" id="ARBA00022989"/>
    </source>
</evidence>
<keyword evidence="2" id="KW-1003">Cell membrane</keyword>
<evidence type="ECO:0000256" key="8">
    <source>
        <dbReference type="ARBA" id="ARBA00023170"/>
    </source>
</evidence>
<sequence length="301" mass="34021">MNSNNGEKIICNVLKHVKILLDVTGFWPSANDNLQKNHHDKIKGYFFSICALSLAIIQCFFMIFNYTNPIIFIRNSAEALPSLTGCLRVVMFMKNRNYLAFIVETILLVVTTIGLALVETYTIFFISCLCGELECITMKIMKINKQSNSLFIKNIFYQHVNALALGDEICKFISFIVCVQYCATMIALCCSAFTAFLLLDVLITAKAVIITFVLLCQIFVICFIGETVSKSSASVTDAINNSNWHILGNKNCKIILFMLLRSQKTLRLHFAAMPVMNLQTFNGFVSAIFSYMTVMNKIFKR</sequence>
<keyword evidence="3" id="KW-0716">Sensory transduction</keyword>
<gene>
    <name evidence="11" type="ORF">HCN44_008176</name>
</gene>
<feature type="transmembrane region" description="Helical" evidence="10">
    <location>
        <begin position="268"/>
        <end position="292"/>
    </location>
</feature>
<dbReference type="GO" id="GO:0004984">
    <property type="term" value="F:olfactory receptor activity"/>
    <property type="evidence" value="ECO:0007669"/>
    <property type="project" value="InterPro"/>
</dbReference>
<keyword evidence="5" id="KW-0552">Olfaction</keyword>
<proteinExistence type="predicted"/>
<dbReference type="Proteomes" id="UP000639338">
    <property type="component" value="Unassembled WGS sequence"/>
</dbReference>
<keyword evidence="6 10" id="KW-1133">Transmembrane helix</keyword>
<evidence type="ECO:0000256" key="4">
    <source>
        <dbReference type="ARBA" id="ARBA00022692"/>
    </source>
</evidence>
<evidence type="ECO:0000313" key="12">
    <source>
        <dbReference type="Proteomes" id="UP000639338"/>
    </source>
</evidence>
<evidence type="ECO:0000256" key="5">
    <source>
        <dbReference type="ARBA" id="ARBA00022725"/>
    </source>
</evidence>
<keyword evidence="8" id="KW-0675">Receptor</keyword>